<dbReference type="RefSeq" id="WP_213496364.1">
    <property type="nucleotide sequence ID" value="NZ_CP074694.1"/>
</dbReference>
<evidence type="ECO:0000313" key="1">
    <source>
        <dbReference type="EMBL" id="QVL31912.1"/>
    </source>
</evidence>
<protein>
    <recommendedName>
        <fullName evidence="3">Phage metallopeptidase domain-containing protein</fullName>
    </recommendedName>
</protein>
<dbReference type="EMBL" id="CP074694">
    <property type="protein sequence ID" value="QVL31912.1"/>
    <property type="molecule type" value="Genomic_DNA"/>
</dbReference>
<organism evidence="1 2">
    <name type="scientific">Telmatocola sphagniphila</name>
    <dbReference type="NCBI Taxonomy" id="1123043"/>
    <lineage>
        <taxon>Bacteria</taxon>
        <taxon>Pseudomonadati</taxon>
        <taxon>Planctomycetota</taxon>
        <taxon>Planctomycetia</taxon>
        <taxon>Gemmatales</taxon>
        <taxon>Gemmataceae</taxon>
    </lineage>
</organism>
<proteinExistence type="predicted"/>
<reference evidence="1" key="1">
    <citation type="submission" date="2021-05" db="EMBL/GenBank/DDBJ databases">
        <title>Complete genome sequence of the cellulolytic planctomycete Telmatocola sphagniphila SP2T and characterization of the first cellulase from planctomycetes.</title>
        <authorList>
            <person name="Rakitin A.L."/>
            <person name="Beletsky A.V."/>
            <person name="Naumoff D.G."/>
            <person name="Kulichevskaya I.S."/>
            <person name="Mardanov A.V."/>
            <person name="Ravin N.V."/>
            <person name="Dedysh S.N."/>
        </authorList>
    </citation>
    <scope>NUCLEOTIDE SEQUENCE</scope>
    <source>
        <strain evidence="1">SP2T</strain>
    </source>
</reference>
<dbReference type="Proteomes" id="UP000676194">
    <property type="component" value="Chromosome"/>
</dbReference>
<keyword evidence="2" id="KW-1185">Reference proteome</keyword>
<accession>A0A8E6EUY7</accession>
<evidence type="ECO:0000313" key="2">
    <source>
        <dbReference type="Proteomes" id="UP000676194"/>
    </source>
</evidence>
<name>A0A8E6EUY7_9BACT</name>
<sequence length="240" mass="28627">MFSAPRQTRKLDRPLDLRWSSDQIRLRAVKASCKPLLPVEHAPNYWSSGPVGLPFDFTHHIRLVCEDIVSRCSTFHHIKMEKLLFDFTTSRKNSSWGLQARVTPMRFENGALHRRKNRVTYRVQRYFVDGREILYLVTFCLPRFLNREFPDKLVTIFHELYHISPFFNGDLRRHPGHFQIHTKSQKEYDREMTELIKEYLHAGADQHRLAFLRLNYPQLIQRHQLIVGNCVPRPRLLPIR</sequence>
<evidence type="ECO:0008006" key="3">
    <source>
        <dbReference type="Google" id="ProtNLM"/>
    </source>
</evidence>
<gene>
    <name evidence="1" type="ORF">KIH39_24250</name>
</gene>
<dbReference type="KEGG" id="tsph:KIH39_24250"/>
<dbReference type="AlphaFoldDB" id="A0A8E6EUY7"/>